<gene>
    <name evidence="2" type="ORF">GCM10009535_60040</name>
</gene>
<name>A0ABN1HXW1_9ACTN</name>
<keyword evidence="3" id="KW-1185">Reference proteome</keyword>
<dbReference type="Proteomes" id="UP001500724">
    <property type="component" value="Unassembled WGS sequence"/>
</dbReference>
<comment type="caution">
    <text evidence="2">The sequence shown here is derived from an EMBL/GenBank/DDBJ whole genome shotgun (WGS) entry which is preliminary data.</text>
</comment>
<accession>A0ABN1HXW1</accession>
<evidence type="ECO:0000313" key="2">
    <source>
        <dbReference type="EMBL" id="GAA0672398.1"/>
    </source>
</evidence>
<feature type="region of interest" description="Disordered" evidence="1">
    <location>
        <begin position="62"/>
        <end position="99"/>
    </location>
</feature>
<proteinExistence type="predicted"/>
<sequence>MHGGGAPVRALRAACRQRLSDSRKPAFTARSTAGSTWFAGTCAAIIIGDAGPGPQTAVAEGALAEMTGISPPLPPEAGSPPEGRALPRRRPTDRHATPP</sequence>
<evidence type="ECO:0000256" key="1">
    <source>
        <dbReference type="SAM" id="MobiDB-lite"/>
    </source>
</evidence>
<protein>
    <submittedName>
        <fullName evidence="2">Uncharacterized protein</fullName>
    </submittedName>
</protein>
<evidence type="ECO:0000313" key="3">
    <source>
        <dbReference type="Proteomes" id="UP001500724"/>
    </source>
</evidence>
<dbReference type="EMBL" id="BAAAGU010000112">
    <property type="protein sequence ID" value="GAA0672398.1"/>
    <property type="molecule type" value="Genomic_DNA"/>
</dbReference>
<organism evidence="2 3">
    <name type="scientific">Streptomyces thermocarboxydovorans</name>
    <dbReference type="NCBI Taxonomy" id="59298"/>
    <lineage>
        <taxon>Bacteria</taxon>
        <taxon>Bacillati</taxon>
        <taxon>Actinomycetota</taxon>
        <taxon>Actinomycetes</taxon>
        <taxon>Kitasatosporales</taxon>
        <taxon>Streptomycetaceae</taxon>
        <taxon>Streptomyces</taxon>
    </lineage>
</organism>
<reference evidence="2 3" key="1">
    <citation type="journal article" date="2019" name="Int. J. Syst. Evol. Microbiol.">
        <title>The Global Catalogue of Microorganisms (GCM) 10K type strain sequencing project: providing services to taxonomists for standard genome sequencing and annotation.</title>
        <authorList>
            <consortium name="The Broad Institute Genomics Platform"/>
            <consortium name="The Broad Institute Genome Sequencing Center for Infectious Disease"/>
            <person name="Wu L."/>
            <person name="Ma J."/>
        </authorList>
    </citation>
    <scope>NUCLEOTIDE SEQUENCE [LARGE SCALE GENOMIC DNA]</scope>
    <source>
        <strain evidence="2 3">JCM 10367</strain>
    </source>
</reference>